<dbReference type="Proteomes" id="UP001222325">
    <property type="component" value="Unassembled WGS sequence"/>
</dbReference>
<evidence type="ECO:0000256" key="2">
    <source>
        <dbReference type="ARBA" id="ARBA00010895"/>
    </source>
</evidence>
<dbReference type="InterPro" id="IPR010487">
    <property type="entry name" value="NGRN/Rrg9"/>
</dbReference>
<dbReference type="PANTHER" id="PTHR13475:SF3">
    <property type="entry name" value="NEUGRIN"/>
    <property type="match status" value="1"/>
</dbReference>
<comment type="caution">
    <text evidence="5">The sequence shown here is derived from an EMBL/GenBank/DDBJ whole genome shotgun (WGS) entry which is preliminary data.</text>
</comment>
<evidence type="ECO:0000256" key="1">
    <source>
        <dbReference type="ARBA" id="ARBA00003548"/>
    </source>
</evidence>
<organism evidence="5 6">
    <name type="scientific">Mycena belliarum</name>
    <dbReference type="NCBI Taxonomy" id="1033014"/>
    <lineage>
        <taxon>Eukaryota</taxon>
        <taxon>Fungi</taxon>
        <taxon>Dikarya</taxon>
        <taxon>Basidiomycota</taxon>
        <taxon>Agaricomycotina</taxon>
        <taxon>Agaricomycetes</taxon>
        <taxon>Agaricomycetidae</taxon>
        <taxon>Agaricales</taxon>
        <taxon>Marasmiineae</taxon>
        <taxon>Mycenaceae</taxon>
        <taxon>Mycena</taxon>
    </lineage>
</organism>
<dbReference type="AlphaFoldDB" id="A0AAD6TN03"/>
<gene>
    <name evidence="5" type="ORF">B0H15DRAFT_736270</name>
</gene>
<comment type="function">
    <text evidence="1">Required for respiratory activity and maintenance and expression of the mitochondrial genome.</text>
</comment>
<feature type="region of interest" description="Disordered" evidence="4">
    <location>
        <begin position="1"/>
        <end position="40"/>
    </location>
</feature>
<feature type="compositionally biased region" description="Acidic residues" evidence="4">
    <location>
        <begin position="1"/>
        <end position="15"/>
    </location>
</feature>
<evidence type="ECO:0000256" key="3">
    <source>
        <dbReference type="ARBA" id="ARBA00013566"/>
    </source>
</evidence>
<sequence>RAILEDDDTPVDLSEDSAVVDGHRPTPNPLRRAPPQSPTPVAWTAHRAALKGAFPDGWNPPRKLSREAMDGLRQLHRVDPTTFTTPVLAERFRVSPEAVRRILRSSWTPPPEKRTQLMKREAK</sequence>
<proteinExistence type="inferred from homology"/>
<comment type="similarity">
    <text evidence="2">Belongs to the RRG9 family.</text>
</comment>
<dbReference type="GO" id="GO:0005634">
    <property type="term" value="C:nucleus"/>
    <property type="evidence" value="ECO:0007669"/>
    <property type="project" value="TreeGrafter"/>
</dbReference>
<feature type="non-terminal residue" evidence="5">
    <location>
        <position position="123"/>
    </location>
</feature>
<dbReference type="EMBL" id="JARJCN010000111">
    <property type="protein sequence ID" value="KAJ7073523.1"/>
    <property type="molecule type" value="Genomic_DNA"/>
</dbReference>
<evidence type="ECO:0000313" key="6">
    <source>
        <dbReference type="Proteomes" id="UP001222325"/>
    </source>
</evidence>
<accession>A0AAD6TN03</accession>
<dbReference type="PANTHER" id="PTHR13475">
    <property type="entry name" value="NEUGRIN"/>
    <property type="match status" value="1"/>
</dbReference>
<name>A0AAD6TN03_9AGAR</name>
<evidence type="ECO:0000313" key="5">
    <source>
        <dbReference type="EMBL" id="KAJ7073523.1"/>
    </source>
</evidence>
<reference evidence="5" key="1">
    <citation type="submission" date="2023-03" db="EMBL/GenBank/DDBJ databases">
        <title>Massive genome expansion in bonnet fungi (Mycena s.s.) driven by repeated elements and novel gene families across ecological guilds.</title>
        <authorList>
            <consortium name="Lawrence Berkeley National Laboratory"/>
            <person name="Harder C.B."/>
            <person name="Miyauchi S."/>
            <person name="Viragh M."/>
            <person name="Kuo A."/>
            <person name="Thoen E."/>
            <person name="Andreopoulos B."/>
            <person name="Lu D."/>
            <person name="Skrede I."/>
            <person name="Drula E."/>
            <person name="Henrissat B."/>
            <person name="Morin E."/>
            <person name="Kohler A."/>
            <person name="Barry K."/>
            <person name="LaButti K."/>
            <person name="Morin E."/>
            <person name="Salamov A."/>
            <person name="Lipzen A."/>
            <person name="Mereny Z."/>
            <person name="Hegedus B."/>
            <person name="Baldrian P."/>
            <person name="Stursova M."/>
            <person name="Weitz H."/>
            <person name="Taylor A."/>
            <person name="Grigoriev I.V."/>
            <person name="Nagy L.G."/>
            <person name="Martin F."/>
            <person name="Kauserud H."/>
        </authorList>
    </citation>
    <scope>NUCLEOTIDE SEQUENCE</scope>
    <source>
        <strain evidence="5">CBHHK173m</strain>
    </source>
</reference>
<dbReference type="Pfam" id="PF06413">
    <property type="entry name" value="Neugrin"/>
    <property type="match status" value="1"/>
</dbReference>
<keyword evidence="6" id="KW-1185">Reference proteome</keyword>
<feature type="non-terminal residue" evidence="5">
    <location>
        <position position="1"/>
    </location>
</feature>
<evidence type="ECO:0000256" key="4">
    <source>
        <dbReference type="SAM" id="MobiDB-lite"/>
    </source>
</evidence>
<protein>
    <recommendedName>
        <fullName evidence="3">Required for respiratory growth protein 9, mitochondrial</fullName>
    </recommendedName>
</protein>